<dbReference type="PANTHER" id="PTHR13206">
    <property type="entry name" value="UBIQUITIN LIGASE PROTEIN PHF9 FANCONI ANEMIA GROUP L PROTEIN"/>
    <property type="match status" value="1"/>
</dbReference>
<dbReference type="InterPro" id="IPR043898">
    <property type="entry name" value="FANCL_d2"/>
</dbReference>
<dbReference type="GeneID" id="10500721"/>
<dbReference type="eggNOG" id="KOG3268">
    <property type="taxonomic scope" value="Eukaryota"/>
</dbReference>
<dbReference type="Pfam" id="PF11793">
    <property type="entry name" value="FANCL_C"/>
    <property type="match status" value="1"/>
</dbReference>
<dbReference type="Gene3D" id="3.30.40.10">
    <property type="entry name" value="Zinc/RING finger domain, C3HC4 (zinc finger)"/>
    <property type="match status" value="1"/>
</dbReference>
<dbReference type="Gene3D" id="3.10.110.20">
    <property type="entry name" value="RWD domain-like"/>
    <property type="match status" value="1"/>
</dbReference>
<feature type="domain" description="FANCL UBC-like" evidence="3">
    <location>
        <begin position="136"/>
        <end position="199"/>
    </location>
</feature>
<proteinExistence type="predicted"/>
<evidence type="ECO:0000259" key="4">
    <source>
        <dbReference type="Pfam" id="PF18891"/>
    </source>
</evidence>
<gene>
    <name evidence="5" type="ORF">DICPUDRAFT_151143</name>
</gene>
<keyword evidence="6" id="KW-1185">Reference proteome</keyword>
<dbReference type="Pfam" id="PF18890">
    <property type="entry name" value="FANCL_d2"/>
    <property type="match status" value="1"/>
</dbReference>
<dbReference type="InterPro" id="IPR043003">
    <property type="entry name" value="FANCL_d3_sf"/>
</dbReference>
<dbReference type="PANTHER" id="PTHR13206:SF0">
    <property type="entry name" value="E3 UBIQUITIN-PROTEIN LIGASE FANCL"/>
    <property type="match status" value="1"/>
</dbReference>
<protein>
    <recommendedName>
        <fullName evidence="7">RING-type domain-containing protein</fullName>
    </recommendedName>
</protein>
<dbReference type="Pfam" id="PF09765">
    <property type="entry name" value="FANCL_d1"/>
    <property type="match status" value="1"/>
</dbReference>
<dbReference type="OMA" id="NRPFHAK"/>
<dbReference type="GO" id="GO:0006281">
    <property type="term" value="P:DNA repair"/>
    <property type="evidence" value="ECO:0000318"/>
    <property type="project" value="GO_Central"/>
</dbReference>
<dbReference type="InterPro" id="IPR019162">
    <property type="entry name" value="FancL_WD-rpt_cont_dom"/>
</dbReference>
<evidence type="ECO:0000259" key="3">
    <source>
        <dbReference type="Pfam" id="PF18890"/>
    </source>
</evidence>
<dbReference type="InterPro" id="IPR026848">
    <property type="entry name" value="Fancl"/>
</dbReference>
<dbReference type="AlphaFoldDB" id="F0ZI36"/>
<dbReference type="FunCoup" id="F0ZI36">
    <property type="interactions" value="250"/>
</dbReference>
<dbReference type="RefSeq" id="XP_003287087.1">
    <property type="nucleotide sequence ID" value="XM_003287039.1"/>
</dbReference>
<dbReference type="EMBL" id="GL871028">
    <property type="protein sequence ID" value="EGC36390.1"/>
    <property type="molecule type" value="Genomic_DNA"/>
</dbReference>
<dbReference type="GO" id="GO:0036297">
    <property type="term" value="P:interstrand cross-link repair"/>
    <property type="evidence" value="ECO:0007669"/>
    <property type="project" value="InterPro"/>
</dbReference>
<organism evidence="5 6">
    <name type="scientific">Dictyostelium purpureum</name>
    <name type="common">Slime mold</name>
    <dbReference type="NCBI Taxonomy" id="5786"/>
    <lineage>
        <taxon>Eukaryota</taxon>
        <taxon>Amoebozoa</taxon>
        <taxon>Evosea</taxon>
        <taxon>Eumycetozoa</taxon>
        <taxon>Dictyostelia</taxon>
        <taxon>Dictyosteliales</taxon>
        <taxon>Dictyosteliaceae</taxon>
        <taxon>Dictyostelium</taxon>
    </lineage>
</organism>
<accession>F0ZI36</accession>
<reference evidence="6" key="1">
    <citation type="journal article" date="2011" name="Genome Biol.">
        <title>Comparative genomics of the social amoebae Dictyostelium discoideum and Dictyostelium purpureum.</title>
        <authorList>
            <consortium name="US DOE Joint Genome Institute (JGI-PGF)"/>
            <person name="Sucgang R."/>
            <person name="Kuo A."/>
            <person name="Tian X."/>
            <person name="Salerno W."/>
            <person name="Parikh A."/>
            <person name="Feasley C.L."/>
            <person name="Dalin E."/>
            <person name="Tu H."/>
            <person name="Huang E."/>
            <person name="Barry K."/>
            <person name="Lindquist E."/>
            <person name="Shapiro H."/>
            <person name="Bruce D."/>
            <person name="Schmutz J."/>
            <person name="Salamov A."/>
            <person name="Fey P."/>
            <person name="Gaudet P."/>
            <person name="Anjard C."/>
            <person name="Babu M.M."/>
            <person name="Basu S."/>
            <person name="Bushmanova Y."/>
            <person name="van der Wel H."/>
            <person name="Katoh-Kurasawa M."/>
            <person name="Dinh C."/>
            <person name="Coutinho P.M."/>
            <person name="Saito T."/>
            <person name="Elias M."/>
            <person name="Schaap P."/>
            <person name="Kay R.R."/>
            <person name="Henrissat B."/>
            <person name="Eichinger L."/>
            <person name="Rivero F."/>
            <person name="Putnam N.H."/>
            <person name="West C.M."/>
            <person name="Loomis W.F."/>
            <person name="Chisholm R.L."/>
            <person name="Shaulsky G."/>
            <person name="Strassmann J.E."/>
            <person name="Queller D.C."/>
            <person name="Kuspa A."/>
            <person name="Grigoriev I.V."/>
        </authorList>
    </citation>
    <scope>NUCLEOTIDE SEQUENCE [LARGE SCALE GENOMIC DNA]</scope>
    <source>
        <strain evidence="6">QSDP1</strain>
    </source>
</reference>
<dbReference type="SUPFAM" id="SSF57850">
    <property type="entry name" value="RING/U-box"/>
    <property type="match status" value="1"/>
</dbReference>
<dbReference type="VEuPathDB" id="AmoebaDB:DICPUDRAFT_151143"/>
<feature type="domain" description="FANCL UBC-like" evidence="4">
    <location>
        <begin position="245"/>
        <end position="345"/>
    </location>
</feature>
<evidence type="ECO:0008006" key="7">
    <source>
        <dbReference type="Google" id="ProtNLM"/>
    </source>
</evidence>
<dbReference type="OrthoDB" id="10263265at2759"/>
<evidence type="ECO:0000259" key="2">
    <source>
        <dbReference type="Pfam" id="PF11793"/>
    </source>
</evidence>
<dbReference type="GO" id="GO:0043240">
    <property type="term" value="C:Fanconi anaemia nuclear complex"/>
    <property type="evidence" value="ECO:0007669"/>
    <property type="project" value="InterPro"/>
</dbReference>
<dbReference type="CDD" id="cd16490">
    <property type="entry name" value="RING-CH-C4HC3_FANCL"/>
    <property type="match status" value="1"/>
</dbReference>
<dbReference type="GO" id="GO:0006513">
    <property type="term" value="P:protein monoubiquitination"/>
    <property type="evidence" value="ECO:0000318"/>
    <property type="project" value="GO_Central"/>
</dbReference>
<dbReference type="KEGG" id="dpp:DICPUDRAFT_151143"/>
<feature type="domain" description="FANCL C-terminal" evidence="2">
    <location>
        <begin position="356"/>
        <end position="434"/>
    </location>
</feature>
<dbReference type="InterPro" id="IPR016135">
    <property type="entry name" value="UBQ-conjugating_enzyme/RWD"/>
</dbReference>
<evidence type="ECO:0000259" key="1">
    <source>
        <dbReference type="Pfam" id="PF09765"/>
    </source>
</evidence>
<sequence length="443" mass="51831">MNDEIPFPHLIPLNTKLNEYKGFINVLGKEYPVEIRTIENDNKSNNNNNNNNKNNTNNGIFFEELEFNCTKELYDILHPYSQTIKNRFLQCKNLNQFLYELKDIIDRLSKQTSTIGKAPIIVSNKPSLPINVLYLVLKELDDIGWDKIVEIDKNTFSTFEILLLDIKNREYSIEFAINENYPSQLPLIRCDLPIDNLELVNRIQNHNQQLLLEEKHKQKQDEIKNKYSIINILKLIEIMINEYQEFFDVMDDIDSNSWVLEPENPKRSSTYRRIALGNGCSLCFEVSPQQPRSFPSNHNFLGPAKKVSNLKNLLNQNLNEWRAQKEDNRSPVDNFQTILNLEFPLKQNTKIEEIVIECAICYTHRFFHAPTDDQDIKDTGNYSLPDIVCNNLKCQKHFHHTCIYEWLKALPNPRYSFSTIFGKCPYCSDPISVTAQQQPQQPH</sequence>
<dbReference type="GO" id="GO:0061630">
    <property type="term" value="F:ubiquitin protein ligase activity"/>
    <property type="evidence" value="ECO:0000318"/>
    <property type="project" value="GO_Central"/>
</dbReference>
<evidence type="ECO:0000313" key="6">
    <source>
        <dbReference type="Proteomes" id="UP000001064"/>
    </source>
</evidence>
<dbReference type="CDD" id="cd23831">
    <property type="entry name" value="DRWD-N_FANCL"/>
    <property type="match status" value="1"/>
</dbReference>
<feature type="domain" description="Fanconi anemia complex subunit FancL WD-repeat containing" evidence="1">
    <location>
        <begin position="7"/>
        <end position="107"/>
    </location>
</feature>
<dbReference type="Gene3D" id="3.10.110.10">
    <property type="entry name" value="Ubiquitin Conjugating Enzyme"/>
    <property type="match status" value="1"/>
</dbReference>
<dbReference type="Proteomes" id="UP000001064">
    <property type="component" value="Unassembled WGS sequence"/>
</dbReference>
<dbReference type="InterPro" id="IPR026850">
    <property type="entry name" value="FANCL_C"/>
</dbReference>
<dbReference type="SMART" id="SM01197">
    <property type="entry name" value="FANCL_C"/>
    <property type="match status" value="1"/>
</dbReference>
<dbReference type="InterPro" id="IPR044037">
    <property type="entry name" value="FANCL_d3"/>
</dbReference>
<dbReference type="STRING" id="5786.F0ZI36"/>
<dbReference type="InParanoid" id="F0ZI36"/>
<dbReference type="GO" id="GO:0005634">
    <property type="term" value="C:nucleus"/>
    <property type="evidence" value="ECO:0000318"/>
    <property type="project" value="GO_Central"/>
</dbReference>
<dbReference type="CDD" id="cd23832">
    <property type="entry name" value="DRWD-C_FANCL"/>
    <property type="match status" value="1"/>
</dbReference>
<evidence type="ECO:0000313" key="5">
    <source>
        <dbReference type="EMBL" id="EGC36390.1"/>
    </source>
</evidence>
<dbReference type="Pfam" id="PF18891">
    <property type="entry name" value="FANCL_d3"/>
    <property type="match status" value="1"/>
</dbReference>
<dbReference type="CDD" id="cd23786">
    <property type="entry name" value="ELF_FANCL"/>
    <property type="match status" value="1"/>
</dbReference>
<dbReference type="InterPro" id="IPR013083">
    <property type="entry name" value="Znf_RING/FYVE/PHD"/>
</dbReference>
<name>F0ZI36_DICPU</name>